<evidence type="ECO:0000313" key="1">
    <source>
        <dbReference type="EMBL" id="CCK82417.1"/>
    </source>
</evidence>
<proteinExistence type="predicted"/>
<dbReference type="RefSeq" id="WP_014959597.1">
    <property type="nucleotide sequence ID" value="NC_018645.1"/>
</dbReference>
<protein>
    <submittedName>
        <fullName evidence="1">Uncharacterized protein</fullName>
    </submittedName>
</protein>
<sequence>MTVFHQQTAVFRFLKIAEMWGQETKTDMWTIARIMSIGTQPLPNENPLIINHISMLDAAGNHEPKGGFQNPNLSNALNTLINDAPDHPMQIIINGLHDTCISKECFRLWCVGKYPLPHFWFTKEERTTFCEAEKVQIERLGKLSLEELQKETEEMSVFECKPTFHGVSVDLKKMYKNFINKIKTPSSKHPPAKGT</sequence>
<dbReference type="STRING" id="651182.TOL2_C42610"/>
<name>K0NTL5_DESTT</name>
<dbReference type="EMBL" id="FO203503">
    <property type="protein sequence ID" value="CCK82417.1"/>
    <property type="molecule type" value="Genomic_DNA"/>
</dbReference>
<dbReference type="AlphaFoldDB" id="K0NTL5"/>
<dbReference type="Proteomes" id="UP000007347">
    <property type="component" value="Chromosome"/>
</dbReference>
<organism evidence="1 2">
    <name type="scientific">Desulfobacula toluolica (strain DSM 7467 / Tol2)</name>
    <dbReference type="NCBI Taxonomy" id="651182"/>
    <lineage>
        <taxon>Bacteria</taxon>
        <taxon>Pseudomonadati</taxon>
        <taxon>Thermodesulfobacteriota</taxon>
        <taxon>Desulfobacteria</taxon>
        <taxon>Desulfobacterales</taxon>
        <taxon>Desulfobacteraceae</taxon>
        <taxon>Desulfobacula</taxon>
    </lineage>
</organism>
<evidence type="ECO:0000313" key="2">
    <source>
        <dbReference type="Proteomes" id="UP000007347"/>
    </source>
</evidence>
<dbReference type="HOGENOM" id="CLU_1394391_0_0_7"/>
<gene>
    <name evidence="1" type="ordered locus">TOL2_C42610</name>
</gene>
<dbReference type="KEGG" id="dto:TOL2_C42610"/>
<accession>K0NTL5</accession>
<keyword evidence="2" id="KW-1185">Reference proteome</keyword>
<reference evidence="1 2" key="1">
    <citation type="journal article" date="2013" name="Environ. Microbiol.">
        <title>Complete genome, catabolic sub-proteomes and key-metabolites of Desulfobacula toluolica Tol2, a marine, aromatic compound-degrading, sulfate-reducing bacterium.</title>
        <authorList>
            <person name="Wohlbrand L."/>
            <person name="Jacob J.H."/>
            <person name="Kube M."/>
            <person name="Mussmann M."/>
            <person name="Jarling R."/>
            <person name="Beck A."/>
            <person name="Amann R."/>
            <person name="Wilkes H."/>
            <person name="Reinhardt R."/>
            <person name="Rabus R."/>
        </authorList>
    </citation>
    <scope>NUCLEOTIDE SEQUENCE [LARGE SCALE GENOMIC DNA]</scope>
    <source>
        <strain evidence="2">DSM 7467 / Tol2</strain>
    </source>
</reference>